<evidence type="ECO:0000256" key="1">
    <source>
        <dbReference type="SAM" id="MobiDB-lite"/>
    </source>
</evidence>
<comment type="caution">
    <text evidence="2">The sequence shown here is derived from an EMBL/GenBank/DDBJ whole genome shotgun (WGS) entry which is preliminary data.</text>
</comment>
<feature type="compositionally biased region" description="Basic and acidic residues" evidence="1">
    <location>
        <begin position="65"/>
        <end position="78"/>
    </location>
</feature>
<evidence type="ECO:0000313" key="3">
    <source>
        <dbReference type="Proteomes" id="UP001372834"/>
    </source>
</evidence>
<sequence>MTGTCTSQASGTDVQFQSGRKSKLIRKQKSKSEKHQEGGENNYDVYDYVNKEVETRRPGKQRGRGRGEPRAGKGKGDGREEEEETIKRKSRPLTKTNLNEETLNDGERGQ</sequence>
<dbReference type="AlphaFoldDB" id="A0AAN8P9Z7"/>
<accession>A0AAN8P9Z7</accession>
<proteinExistence type="predicted"/>
<protein>
    <submittedName>
        <fullName evidence="2">Uncharacterized protein</fullName>
    </submittedName>
</protein>
<feature type="compositionally biased region" description="Basic residues" evidence="1">
    <location>
        <begin position="20"/>
        <end position="29"/>
    </location>
</feature>
<evidence type="ECO:0000313" key="2">
    <source>
        <dbReference type="EMBL" id="KAK6639785.1"/>
    </source>
</evidence>
<feature type="region of interest" description="Disordered" evidence="1">
    <location>
        <begin position="1"/>
        <end position="110"/>
    </location>
</feature>
<reference evidence="2 3" key="1">
    <citation type="submission" date="2023-10" db="EMBL/GenBank/DDBJ databases">
        <title>Genomes of two closely related lineages of the louse Polyplax serrata with different host specificities.</title>
        <authorList>
            <person name="Martinu J."/>
            <person name="Tarabai H."/>
            <person name="Stefka J."/>
            <person name="Hypsa V."/>
        </authorList>
    </citation>
    <scope>NUCLEOTIDE SEQUENCE [LARGE SCALE GENOMIC DNA]</scope>
    <source>
        <strain evidence="2">HR10_N</strain>
    </source>
</reference>
<dbReference type="Proteomes" id="UP001372834">
    <property type="component" value="Unassembled WGS sequence"/>
</dbReference>
<name>A0AAN8P9Z7_POLSC</name>
<gene>
    <name evidence="2" type="ORF">RUM43_008060</name>
</gene>
<feature type="compositionally biased region" description="Polar residues" evidence="1">
    <location>
        <begin position="1"/>
        <end position="19"/>
    </location>
</feature>
<dbReference type="EMBL" id="JAWJWE010000003">
    <property type="protein sequence ID" value="KAK6639785.1"/>
    <property type="molecule type" value="Genomic_DNA"/>
</dbReference>
<organism evidence="2 3">
    <name type="scientific">Polyplax serrata</name>
    <name type="common">Common mouse louse</name>
    <dbReference type="NCBI Taxonomy" id="468196"/>
    <lineage>
        <taxon>Eukaryota</taxon>
        <taxon>Metazoa</taxon>
        <taxon>Ecdysozoa</taxon>
        <taxon>Arthropoda</taxon>
        <taxon>Hexapoda</taxon>
        <taxon>Insecta</taxon>
        <taxon>Pterygota</taxon>
        <taxon>Neoptera</taxon>
        <taxon>Paraneoptera</taxon>
        <taxon>Psocodea</taxon>
        <taxon>Troctomorpha</taxon>
        <taxon>Phthiraptera</taxon>
        <taxon>Anoplura</taxon>
        <taxon>Polyplacidae</taxon>
        <taxon>Polyplax</taxon>
    </lineage>
</organism>